<dbReference type="EMBL" id="LAIR01000002">
    <property type="protein sequence ID" value="KNX38097.1"/>
    <property type="molecule type" value="Genomic_DNA"/>
</dbReference>
<name>A0A0L6CJY5_9MICO</name>
<sequence>MNEYDLLKGIGTNLGRPLTQQETEQAQLWLGWAKNQIRARLGDLDQLDQDTLAMVLIEAITLRLKRPDQSRQEQHTVAVDDGSVTRSSTFDNASGQLTILPEWWVWLTPAGHGSEAFTITPSYAPGCSW</sequence>
<accession>A0A0L6CJY5</accession>
<organism evidence="1 2">
    <name type="scientific">Luteipulveratus halotolerans</name>
    <dbReference type="NCBI Taxonomy" id="1631356"/>
    <lineage>
        <taxon>Bacteria</taxon>
        <taxon>Bacillati</taxon>
        <taxon>Actinomycetota</taxon>
        <taxon>Actinomycetes</taxon>
        <taxon>Micrococcales</taxon>
        <taxon>Dermacoccaceae</taxon>
        <taxon>Luteipulveratus</taxon>
    </lineage>
</organism>
<evidence type="ECO:0000313" key="2">
    <source>
        <dbReference type="Proteomes" id="UP000037397"/>
    </source>
</evidence>
<proteinExistence type="predicted"/>
<protein>
    <submittedName>
        <fullName evidence="1">Uncharacterized protein</fullName>
    </submittedName>
</protein>
<reference evidence="2" key="1">
    <citation type="submission" date="2015-03" db="EMBL/GenBank/DDBJ databases">
        <title>Luteipulveratus halotolerans sp. nov., a novel actinobacterium (Dermacoccaceae) from Sarawak, Malaysia.</title>
        <authorList>
            <person name="Juboi H."/>
            <person name="Basik A."/>
            <person name="Shamsul S.S."/>
            <person name="Arnold P."/>
            <person name="Schmitt E.K."/>
            <person name="Sanglier J.-J."/>
            <person name="Yeo T."/>
        </authorList>
    </citation>
    <scope>NUCLEOTIDE SEQUENCE [LARGE SCALE GENOMIC DNA]</scope>
    <source>
        <strain evidence="2">C296001</strain>
    </source>
</reference>
<comment type="caution">
    <text evidence="1">The sequence shown here is derived from an EMBL/GenBank/DDBJ whole genome shotgun (WGS) entry which is preliminary data.</text>
</comment>
<dbReference type="AlphaFoldDB" id="A0A0L6CJY5"/>
<dbReference type="OrthoDB" id="3194840at2"/>
<dbReference type="RefSeq" id="WP_050670515.1">
    <property type="nucleotide sequence ID" value="NZ_LAIR01000002.1"/>
</dbReference>
<keyword evidence="2" id="KW-1185">Reference proteome</keyword>
<gene>
    <name evidence="1" type="ORF">VV01_14635</name>
</gene>
<evidence type="ECO:0000313" key="1">
    <source>
        <dbReference type="EMBL" id="KNX38097.1"/>
    </source>
</evidence>
<dbReference type="Proteomes" id="UP000037397">
    <property type="component" value="Unassembled WGS sequence"/>
</dbReference>
<dbReference type="STRING" id="1631356.VV01_14635"/>